<protein>
    <submittedName>
        <fullName evidence="1">Uncharacterized protein</fullName>
    </submittedName>
</protein>
<dbReference type="Proteomes" id="UP000828941">
    <property type="component" value="Chromosome 6"/>
</dbReference>
<comment type="caution">
    <text evidence="1">The sequence shown here is derived from an EMBL/GenBank/DDBJ whole genome shotgun (WGS) entry which is preliminary data.</text>
</comment>
<sequence length="296" mass="33418">MMAAPVVSNEEFNLFHNIDRELYKVLAVTLSREPNQSMQIVALCLWLEKRGYRYVVKKIISLPLTLINEVADELVACLSVIFNPFLGTTASSEGNDIPLLQILLDKPISLRHLFDNHVAAAQGVNAMGEYVCVRALGDIVRIAMMKNATDESSRSQIIFGSFESARENEVPVEGRTVFVTFSKGYPVSEKELREFIAKLCGQADCIETLYMQEVQPQEQSLFARVIFHQASMIDKILRGERKVKFSINGKHVWARKFVPKRRDLPPPPPPLPPVQPPMIYQYPGESLRGMQGSRQV</sequence>
<accession>A0ACB9NG37</accession>
<evidence type="ECO:0000313" key="1">
    <source>
        <dbReference type="EMBL" id="KAI4335211.1"/>
    </source>
</evidence>
<keyword evidence="2" id="KW-1185">Reference proteome</keyword>
<dbReference type="EMBL" id="CM039431">
    <property type="protein sequence ID" value="KAI4335211.1"/>
    <property type="molecule type" value="Genomic_DNA"/>
</dbReference>
<gene>
    <name evidence="1" type="ORF">L6164_013880</name>
</gene>
<evidence type="ECO:0000313" key="2">
    <source>
        <dbReference type="Proteomes" id="UP000828941"/>
    </source>
</evidence>
<organism evidence="1 2">
    <name type="scientific">Bauhinia variegata</name>
    <name type="common">Purple orchid tree</name>
    <name type="synonym">Phanera variegata</name>
    <dbReference type="NCBI Taxonomy" id="167791"/>
    <lineage>
        <taxon>Eukaryota</taxon>
        <taxon>Viridiplantae</taxon>
        <taxon>Streptophyta</taxon>
        <taxon>Embryophyta</taxon>
        <taxon>Tracheophyta</taxon>
        <taxon>Spermatophyta</taxon>
        <taxon>Magnoliopsida</taxon>
        <taxon>eudicotyledons</taxon>
        <taxon>Gunneridae</taxon>
        <taxon>Pentapetalae</taxon>
        <taxon>rosids</taxon>
        <taxon>fabids</taxon>
        <taxon>Fabales</taxon>
        <taxon>Fabaceae</taxon>
        <taxon>Cercidoideae</taxon>
        <taxon>Cercideae</taxon>
        <taxon>Bauhiniinae</taxon>
        <taxon>Bauhinia</taxon>
    </lineage>
</organism>
<proteinExistence type="predicted"/>
<name>A0ACB9NG37_BAUVA</name>
<reference evidence="1 2" key="1">
    <citation type="journal article" date="2022" name="DNA Res.">
        <title>Chromosomal-level genome assembly of the orchid tree Bauhinia variegata (Leguminosae; Cercidoideae) supports the allotetraploid origin hypothesis of Bauhinia.</title>
        <authorList>
            <person name="Zhong Y."/>
            <person name="Chen Y."/>
            <person name="Zheng D."/>
            <person name="Pang J."/>
            <person name="Liu Y."/>
            <person name="Luo S."/>
            <person name="Meng S."/>
            <person name="Qian L."/>
            <person name="Wei D."/>
            <person name="Dai S."/>
            <person name="Zhou R."/>
        </authorList>
    </citation>
    <scope>NUCLEOTIDE SEQUENCE [LARGE SCALE GENOMIC DNA]</scope>
    <source>
        <strain evidence="1">BV-YZ2020</strain>
    </source>
</reference>